<sequence>MFCKLWQLIHPLYHLYTHSVKLCKIEKITILVQYNLKLTCTYPFLDSSSTILFLDSFFSSTLPKSQNFNPGKINFFQSNYFTCHVNGKIK</sequence>
<protein>
    <submittedName>
        <fullName evidence="1">Uncharacterized protein</fullName>
    </submittedName>
</protein>
<dbReference type="Proteomes" id="UP000276133">
    <property type="component" value="Unassembled WGS sequence"/>
</dbReference>
<proteinExistence type="predicted"/>
<organism evidence="1 2">
    <name type="scientific">Brachionus plicatilis</name>
    <name type="common">Marine rotifer</name>
    <name type="synonym">Brachionus muelleri</name>
    <dbReference type="NCBI Taxonomy" id="10195"/>
    <lineage>
        <taxon>Eukaryota</taxon>
        <taxon>Metazoa</taxon>
        <taxon>Spiralia</taxon>
        <taxon>Gnathifera</taxon>
        <taxon>Rotifera</taxon>
        <taxon>Eurotatoria</taxon>
        <taxon>Monogononta</taxon>
        <taxon>Pseudotrocha</taxon>
        <taxon>Ploima</taxon>
        <taxon>Brachionidae</taxon>
        <taxon>Brachionus</taxon>
    </lineage>
</organism>
<accession>A0A3M7P6K7</accession>
<comment type="caution">
    <text evidence="1">The sequence shown here is derived from an EMBL/GenBank/DDBJ whole genome shotgun (WGS) entry which is preliminary data.</text>
</comment>
<gene>
    <name evidence="1" type="ORF">BpHYR1_018939</name>
</gene>
<evidence type="ECO:0000313" key="1">
    <source>
        <dbReference type="EMBL" id="RMZ94682.1"/>
    </source>
</evidence>
<evidence type="ECO:0000313" key="2">
    <source>
        <dbReference type="Proteomes" id="UP000276133"/>
    </source>
</evidence>
<name>A0A3M7P6K7_BRAPC</name>
<keyword evidence="2" id="KW-1185">Reference proteome</keyword>
<dbReference type="EMBL" id="REGN01012864">
    <property type="protein sequence ID" value="RMZ94682.1"/>
    <property type="molecule type" value="Genomic_DNA"/>
</dbReference>
<dbReference type="AlphaFoldDB" id="A0A3M7P6K7"/>
<reference evidence="1 2" key="1">
    <citation type="journal article" date="2018" name="Sci. Rep.">
        <title>Genomic signatures of local adaptation to the degree of environmental predictability in rotifers.</title>
        <authorList>
            <person name="Franch-Gras L."/>
            <person name="Hahn C."/>
            <person name="Garcia-Roger E.M."/>
            <person name="Carmona M.J."/>
            <person name="Serra M."/>
            <person name="Gomez A."/>
        </authorList>
    </citation>
    <scope>NUCLEOTIDE SEQUENCE [LARGE SCALE GENOMIC DNA]</scope>
    <source>
        <strain evidence="1">HYR1</strain>
    </source>
</reference>